<evidence type="ECO:0000313" key="2">
    <source>
        <dbReference type="Proteomes" id="UP000195719"/>
    </source>
</evidence>
<accession>A0A1Y6MED3</accession>
<dbReference type="RefSeq" id="WP_087853032.1">
    <property type="nucleotide sequence ID" value="NZ_FYAJ01000002.1"/>
</dbReference>
<name>A0A1Y6MED3_9GAMM</name>
<sequence length="195" mass="21798">MVPVSDFVPTLSMLVDVPVPGLMEIAIVKAAQRFCRESKILVKTRQFDDVFERQSVSMISHHVGIKGKVQLKGAGIVNVTSKSQPLKVGYDFVVVSRDDITFKANFSDVVITAMAEPVINADQLPEVLLHDYVDGICAGAANLLQLQPTTSWFNPDLAQYNQREFISAIRQAYRYAIEHTPVLELDNPACRREFF</sequence>
<reference evidence="2" key="1">
    <citation type="submission" date="2017-06" db="EMBL/GenBank/DDBJ databases">
        <authorList>
            <person name="Rodrigo-Torres L."/>
            <person name="Arahal R.D."/>
            <person name="Lucena T."/>
        </authorList>
    </citation>
    <scope>NUCLEOTIDE SEQUENCE [LARGE SCALE GENOMIC DNA]</scope>
    <source>
        <strain evidence="2">CECT 9192</strain>
    </source>
</reference>
<keyword evidence="2" id="KW-1185">Reference proteome</keyword>
<dbReference type="Proteomes" id="UP000195719">
    <property type="component" value="Unassembled WGS sequence"/>
</dbReference>
<organism evidence="1 2">
    <name type="scientific">Photobacterium andalusiense</name>
    <dbReference type="NCBI Taxonomy" id="2204296"/>
    <lineage>
        <taxon>Bacteria</taxon>
        <taxon>Pseudomonadati</taxon>
        <taxon>Pseudomonadota</taxon>
        <taxon>Gammaproteobacteria</taxon>
        <taxon>Vibrionales</taxon>
        <taxon>Vibrionaceae</taxon>
        <taxon>Photobacterium</taxon>
    </lineage>
</organism>
<protein>
    <submittedName>
        <fullName evidence="1">Uncharacterized protein</fullName>
    </submittedName>
</protein>
<dbReference type="AlphaFoldDB" id="A0A1Y6MED3"/>
<proteinExistence type="predicted"/>
<dbReference type="EMBL" id="FYAJ01000002">
    <property type="protein sequence ID" value="SMY34289.1"/>
    <property type="molecule type" value="Genomic_DNA"/>
</dbReference>
<gene>
    <name evidence="1" type="ORF">PAND9192_01255</name>
</gene>
<evidence type="ECO:0000313" key="1">
    <source>
        <dbReference type="EMBL" id="SMY34289.1"/>
    </source>
</evidence>